<evidence type="ECO:0000313" key="3">
    <source>
        <dbReference type="Proteomes" id="UP001055200"/>
    </source>
</evidence>
<dbReference type="RefSeq" id="WP_240170921.1">
    <property type="nucleotide sequence ID" value="NZ_CP092365.1"/>
</dbReference>
<accession>A0ABY3TY46</accession>
<keyword evidence="2" id="KW-0808">Transferase</keyword>
<dbReference type="Gene3D" id="3.40.50.150">
    <property type="entry name" value="Vaccinia Virus protein VP39"/>
    <property type="match status" value="1"/>
</dbReference>
<dbReference type="PANTHER" id="PTHR43591">
    <property type="entry name" value="METHYLTRANSFERASE"/>
    <property type="match status" value="1"/>
</dbReference>
<name>A0ABY3TY46_9MYCO</name>
<protein>
    <submittedName>
        <fullName evidence="2">Class I SAM-dependent methyltransferase</fullName>
    </submittedName>
</protein>
<dbReference type="EMBL" id="CP092365">
    <property type="protein sequence ID" value="ULN52649.1"/>
    <property type="molecule type" value="Genomic_DNA"/>
</dbReference>
<evidence type="ECO:0000259" key="1">
    <source>
        <dbReference type="Pfam" id="PF08241"/>
    </source>
</evidence>
<dbReference type="InterPro" id="IPR029063">
    <property type="entry name" value="SAM-dependent_MTases_sf"/>
</dbReference>
<dbReference type="GO" id="GO:0008168">
    <property type="term" value="F:methyltransferase activity"/>
    <property type="evidence" value="ECO:0007669"/>
    <property type="project" value="UniProtKB-KW"/>
</dbReference>
<organism evidence="2 3">
    <name type="scientific">Mycolicibacillus parakoreensis</name>
    <dbReference type="NCBI Taxonomy" id="1069221"/>
    <lineage>
        <taxon>Bacteria</taxon>
        <taxon>Bacillati</taxon>
        <taxon>Actinomycetota</taxon>
        <taxon>Actinomycetes</taxon>
        <taxon>Mycobacteriales</taxon>
        <taxon>Mycobacteriaceae</taxon>
        <taxon>Mycolicibacillus</taxon>
    </lineage>
</organism>
<dbReference type="Pfam" id="PF08241">
    <property type="entry name" value="Methyltransf_11"/>
    <property type="match status" value="1"/>
</dbReference>
<proteinExistence type="predicted"/>
<gene>
    <name evidence="2" type="ORF">MIU77_17750</name>
</gene>
<dbReference type="SUPFAM" id="SSF53335">
    <property type="entry name" value="S-adenosyl-L-methionine-dependent methyltransferases"/>
    <property type="match status" value="1"/>
</dbReference>
<sequence>MTAEPTKSTKWGQRTLVDRATGAIYSFGVDREWLARPLGWALWGTDAGRFYAATEVLAEVPDGAAVLDVPCGGGVALRGLRPGQQVRYVGADISPDMLARARRRATQLGVADAQFPLADITALPFADAEFDLGVSFNGLHCLPDPAAAVREIARCLKPGGRLVGDSLVRGAGWRHDRTLDLFARTGVFGPGGTVAQLRGWLTDAGLTVDTLEQSGAVAHFSARR</sequence>
<feature type="domain" description="Methyltransferase type 11" evidence="1">
    <location>
        <begin position="67"/>
        <end position="163"/>
    </location>
</feature>
<dbReference type="InterPro" id="IPR013216">
    <property type="entry name" value="Methyltransf_11"/>
</dbReference>
<dbReference type="GO" id="GO:0032259">
    <property type="term" value="P:methylation"/>
    <property type="evidence" value="ECO:0007669"/>
    <property type="project" value="UniProtKB-KW"/>
</dbReference>
<reference evidence="2" key="1">
    <citation type="submission" date="2022-08" db="EMBL/GenBank/DDBJ databases">
        <title>Complete genome sequence of 14 non-tuberculosis mycobacteria type-strains.</title>
        <authorList>
            <person name="Igarashi Y."/>
            <person name="Osugi A."/>
            <person name="Mitarai S."/>
        </authorList>
    </citation>
    <scope>NUCLEOTIDE SEQUENCE</scope>
    <source>
        <strain evidence="2">DSM 45575</strain>
    </source>
</reference>
<keyword evidence="2" id="KW-0489">Methyltransferase</keyword>
<keyword evidence="3" id="KW-1185">Reference proteome</keyword>
<dbReference type="CDD" id="cd02440">
    <property type="entry name" value="AdoMet_MTases"/>
    <property type="match status" value="1"/>
</dbReference>
<evidence type="ECO:0000313" key="2">
    <source>
        <dbReference type="EMBL" id="ULN52649.1"/>
    </source>
</evidence>
<dbReference type="Proteomes" id="UP001055200">
    <property type="component" value="Chromosome"/>
</dbReference>